<proteinExistence type="inferred from homology"/>
<gene>
    <name evidence="9" type="ORF">LLE72_014430</name>
</gene>
<dbReference type="GO" id="GO:0006281">
    <property type="term" value="P:DNA repair"/>
    <property type="evidence" value="ECO:0007669"/>
    <property type="project" value="UniProtKB-KW"/>
</dbReference>
<dbReference type="EMBL" id="JAJFNJ020000003">
    <property type="protein sequence ID" value="MEC3888908.1"/>
    <property type="molecule type" value="Genomic_DNA"/>
</dbReference>
<dbReference type="Pfam" id="PF00717">
    <property type="entry name" value="Peptidase_S24"/>
    <property type="match status" value="1"/>
</dbReference>
<keyword evidence="2" id="KW-0227">DNA damage</keyword>
<dbReference type="Proteomes" id="UP001297361">
    <property type="component" value="Unassembled WGS sequence"/>
</dbReference>
<evidence type="ECO:0000256" key="5">
    <source>
        <dbReference type="ARBA" id="ARBA00023204"/>
    </source>
</evidence>
<evidence type="ECO:0000256" key="7">
    <source>
        <dbReference type="RuleBase" id="RU003991"/>
    </source>
</evidence>
<feature type="domain" description="Peptidase S24/S26A/S26B/S26C" evidence="8">
    <location>
        <begin position="4"/>
        <end position="76"/>
    </location>
</feature>
<keyword evidence="6" id="KW-0742">SOS response</keyword>
<dbReference type="InterPro" id="IPR006197">
    <property type="entry name" value="Peptidase_S24_LexA"/>
</dbReference>
<dbReference type="GO" id="GO:0009432">
    <property type="term" value="P:SOS response"/>
    <property type="evidence" value="ECO:0007669"/>
    <property type="project" value="UniProtKB-KW"/>
</dbReference>
<evidence type="ECO:0000256" key="1">
    <source>
        <dbReference type="ARBA" id="ARBA00007484"/>
    </source>
</evidence>
<dbReference type="InterPro" id="IPR036286">
    <property type="entry name" value="LexA/Signal_pep-like_sf"/>
</dbReference>
<dbReference type="PANTHER" id="PTHR33516:SF2">
    <property type="entry name" value="LEXA REPRESSOR-RELATED"/>
    <property type="match status" value="1"/>
</dbReference>
<dbReference type="GO" id="GO:0003677">
    <property type="term" value="F:DNA binding"/>
    <property type="evidence" value="ECO:0007669"/>
    <property type="project" value="InterPro"/>
</dbReference>
<protein>
    <submittedName>
        <fullName evidence="9">S24 family peptidase</fullName>
    </submittedName>
</protein>
<dbReference type="GO" id="GO:0006355">
    <property type="term" value="P:regulation of DNA-templated transcription"/>
    <property type="evidence" value="ECO:0007669"/>
    <property type="project" value="InterPro"/>
</dbReference>
<dbReference type="AlphaFoldDB" id="A0AAJ2X584"/>
<evidence type="ECO:0000256" key="6">
    <source>
        <dbReference type="ARBA" id="ARBA00023236"/>
    </source>
</evidence>
<sequence>MIGNPVATFFATAEGDSMRDLGIEAGDTLVIDKSLDPKHLDIVIVNWEGGFMVKQLRRRGGRLELHSGNPATLPSSFPMTWGWMSGAWSLGAFRSS</sequence>
<name>A0AAJ2X584_XANCA</name>
<evidence type="ECO:0000256" key="3">
    <source>
        <dbReference type="ARBA" id="ARBA00022801"/>
    </source>
</evidence>
<dbReference type="CDD" id="cd06529">
    <property type="entry name" value="S24_LexA-like"/>
    <property type="match status" value="1"/>
</dbReference>
<accession>A0AAJ2X584</accession>
<reference evidence="9" key="2">
    <citation type="submission" date="2024-01" db="EMBL/GenBank/DDBJ databases">
        <title>Long-read genome sequencing of X. campestris pv. papavericola.</title>
        <authorList>
            <person name="Hussain R.M.F."/>
            <person name="Greer S."/>
            <person name="Harrison J."/>
            <person name="Grant M."/>
            <person name="Vicente J."/>
            <person name="Studholme D.J."/>
        </authorList>
    </citation>
    <scope>NUCLEOTIDE SEQUENCE</scope>
    <source>
        <strain evidence="9">NCPPB 2970</strain>
    </source>
</reference>
<dbReference type="InterPro" id="IPR015927">
    <property type="entry name" value="Peptidase_S24_S26A/B/C"/>
</dbReference>
<dbReference type="RefSeq" id="WP_228426955.1">
    <property type="nucleotide sequence ID" value="NZ_JAJFNJ020000003.1"/>
</dbReference>
<organism evidence="9 10">
    <name type="scientific">Xanthomonas campestris pv. papavericola</name>
    <dbReference type="NCBI Taxonomy" id="487881"/>
    <lineage>
        <taxon>Bacteria</taxon>
        <taxon>Pseudomonadati</taxon>
        <taxon>Pseudomonadota</taxon>
        <taxon>Gammaproteobacteria</taxon>
        <taxon>Lysobacterales</taxon>
        <taxon>Lysobacteraceae</taxon>
        <taxon>Xanthomonas</taxon>
    </lineage>
</organism>
<dbReference type="InterPro" id="IPR050077">
    <property type="entry name" value="LexA_repressor"/>
</dbReference>
<dbReference type="SUPFAM" id="SSF51306">
    <property type="entry name" value="LexA/Signal peptidase"/>
    <property type="match status" value="1"/>
</dbReference>
<keyword evidence="3 7" id="KW-0378">Hydrolase</keyword>
<evidence type="ECO:0000313" key="9">
    <source>
        <dbReference type="EMBL" id="MEC3888908.1"/>
    </source>
</evidence>
<dbReference type="InterPro" id="IPR039418">
    <property type="entry name" value="LexA-like"/>
</dbReference>
<keyword evidence="5" id="KW-0234">DNA repair</keyword>
<dbReference type="PANTHER" id="PTHR33516">
    <property type="entry name" value="LEXA REPRESSOR"/>
    <property type="match status" value="1"/>
</dbReference>
<dbReference type="GO" id="GO:0016787">
    <property type="term" value="F:hydrolase activity"/>
    <property type="evidence" value="ECO:0007669"/>
    <property type="project" value="UniProtKB-KW"/>
</dbReference>
<evidence type="ECO:0000259" key="8">
    <source>
        <dbReference type="Pfam" id="PF00717"/>
    </source>
</evidence>
<reference evidence="9" key="1">
    <citation type="submission" date="2021-10" db="EMBL/GenBank/DDBJ databases">
        <authorList>
            <person name="Hussein R."/>
            <person name="Harrison J."/>
            <person name="Studholme D.J."/>
            <person name="Vicente J."/>
            <person name="Grant M."/>
        </authorList>
    </citation>
    <scope>NUCLEOTIDE SEQUENCE</scope>
    <source>
        <strain evidence="9">NCPPB 2970</strain>
    </source>
</reference>
<comment type="caution">
    <text evidence="9">The sequence shown here is derived from an EMBL/GenBank/DDBJ whole genome shotgun (WGS) entry which is preliminary data.</text>
</comment>
<keyword evidence="4 7" id="KW-0068">Autocatalytic cleavage</keyword>
<comment type="similarity">
    <text evidence="1 7">Belongs to the peptidase S24 family.</text>
</comment>
<dbReference type="Gene3D" id="2.10.109.10">
    <property type="entry name" value="Umud Fragment, subunit A"/>
    <property type="match status" value="1"/>
</dbReference>
<dbReference type="PRINTS" id="PR00726">
    <property type="entry name" value="LEXASERPTASE"/>
</dbReference>
<evidence type="ECO:0000256" key="4">
    <source>
        <dbReference type="ARBA" id="ARBA00022813"/>
    </source>
</evidence>
<evidence type="ECO:0000256" key="2">
    <source>
        <dbReference type="ARBA" id="ARBA00022763"/>
    </source>
</evidence>
<evidence type="ECO:0000313" key="10">
    <source>
        <dbReference type="Proteomes" id="UP001297361"/>
    </source>
</evidence>